<evidence type="ECO:0000259" key="2">
    <source>
        <dbReference type="Pfam" id="PF05272"/>
    </source>
</evidence>
<feature type="domain" description="Virulence-associated protein E-like" evidence="2">
    <location>
        <begin position="140"/>
        <end position="351"/>
    </location>
</feature>
<dbReference type="SUPFAM" id="SSF52540">
    <property type="entry name" value="P-loop containing nucleoside triphosphate hydrolases"/>
    <property type="match status" value="1"/>
</dbReference>
<organism evidence="3">
    <name type="scientific">viral metagenome</name>
    <dbReference type="NCBI Taxonomy" id="1070528"/>
    <lineage>
        <taxon>unclassified sequences</taxon>
        <taxon>metagenomes</taxon>
        <taxon>organismal metagenomes</taxon>
    </lineage>
</organism>
<dbReference type="PANTHER" id="PTHR34985:SF1">
    <property type="entry name" value="SLR0554 PROTEIN"/>
    <property type="match status" value="1"/>
</dbReference>
<sequence length="430" mass="48115">MDDKKTKLRIVKPSEPPPPEEDDPGPAAEEAAEVDNEWMRDLLATKKGGIINCVANACVIVEQHPELAGKLVYNERSLTALWKSPPPWGGSTTTVTDADAVRASKWVAKHLHLNFADTAMEKALKTEAMAQSFDPVCQYLDGLRWDGHPRTSGWLSQHFGAEPSEYTRAIGQAWLISAVARAFEPGCKADYMLIIEGPQGIGKTESLRALAGDEFFAEVSIDPANKDTTVYVHGPWIVEWGEMAGLSRREADSVKAFISRRVDRFRPPYARNAIDAPRRLVFAGTINEKTYLNDPTGNRRYWPFEAFDADPVRLAEDRDQLWAEAAELYQSGASWWLTGDLAALAEGEQLERADIDSWDEPIAELLAFRFADRDFVSVTEIYEAIGIELRERRPSGYRRISHIMRSRGWTPKTARLAPSGPDVRGFEPAR</sequence>
<feature type="compositionally biased region" description="Basic residues" evidence="1">
    <location>
        <begin position="1"/>
        <end position="10"/>
    </location>
</feature>
<dbReference type="InterPro" id="IPR027417">
    <property type="entry name" value="P-loop_NTPase"/>
</dbReference>
<proteinExistence type="predicted"/>
<evidence type="ECO:0000313" key="3">
    <source>
        <dbReference type="EMBL" id="QJA65784.1"/>
    </source>
</evidence>
<gene>
    <name evidence="3" type="ORF">MM415B00380_0036</name>
</gene>
<feature type="region of interest" description="Disordered" evidence="1">
    <location>
        <begin position="1"/>
        <end position="31"/>
    </location>
</feature>
<dbReference type="AlphaFoldDB" id="A0A6M3J7V5"/>
<dbReference type="InterPro" id="IPR007936">
    <property type="entry name" value="VapE-like_dom"/>
</dbReference>
<dbReference type="EMBL" id="MT141544">
    <property type="protein sequence ID" value="QJA65784.1"/>
    <property type="molecule type" value="Genomic_DNA"/>
</dbReference>
<evidence type="ECO:0000256" key="1">
    <source>
        <dbReference type="SAM" id="MobiDB-lite"/>
    </source>
</evidence>
<protein>
    <submittedName>
        <fullName evidence="3">Putative VirE domain containing protein</fullName>
    </submittedName>
</protein>
<accession>A0A6M3J7V5</accession>
<reference evidence="3" key="1">
    <citation type="submission" date="2020-03" db="EMBL/GenBank/DDBJ databases">
        <title>The deep terrestrial virosphere.</title>
        <authorList>
            <person name="Holmfeldt K."/>
            <person name="Nilsson E."/>
            <person name="Simone D."/>
            <person name="Lopez-Fernandez M."/>
            <person name="Wu X."/>
            <person name="de Brujin I."/>
            <person name="Lundin D."/>
            <person name="Andersson A."/>
            <person name="Bertilsson S."/>
            <person name="Dopson M."/>
        </authorList>
    </citation>
    <scope>NUCLEOTIDE SEQUENCE</scope>
    <source>
        <strain evidence="3">MM415B00380</strain>
    </source>
</reference>
<feature type="region of interest" description="Disordered" evidence="1">
    <location>
        <begin position="411"/>
        <end position="430"/>
    </location>
</feature>
<feature type="compositionally biased region" description="Acidic residues" evidence="1">
    <location>
        <begin position="18"/>
        <end position="31"/>
    </location>
</feature>
<dbReference type="PANTHER" id="PTHR34985">
    <property type="entry name" value="SLR0554 PROTEIN"/>
    <property type="match status" value="1"/>
</dbReference>
<dbReference type="Pfam" id="PF05272">
    <property type="entry name" value="VapE-like_dom"/>
    <property type="match status" value="1"/>
</dbReference>
<name>A0A6M3J7V5_9ZZZZ</name>